<dbReference type="Proteomes" id="UP001183619">
    <property type="component" value="Unassembled WGS sequence"/>
</dbReference>
<dbReference type="RefSeq" id="WP_277103305.1">
    <property type="nucleotide sequence ID" value="NZ_BAAAJS010000028.1"/>
</dbReference>
<accession>A0ABU2BA33</accession>
<evidence type="ECO:0000259" key="1">
    <source>
        <dbReference type="PROSITE" id="PS51459"/>
    </source>
</evidence>
<name>A0ABU2BA33_9CORY</name>
<proteinExistence type="predicted"/>
<dbReference type="SUPFAM" id="SSF140931">
    <property type="entry name" value="Fic-like"/>
    <property type="match status" value="1"/>
</dbReference>
<dbReference type="InterPro" id="IPR040198">
    <property type="entry name" value="Fido_containing"/>
</dbReference>
<evidence type="ECO:0000313" key="3">
    <source>
        <dbReference type="Proteomes" id="UP001183619"/>
    </source>
</evidence>
<comment type="caution">
    <text evidence="2">The sequence shown here is derived from an EMBL/GenBank/DDBJ whole genome shotgun (WGS) entry which is preliminary data.</text>
</comment>
<dbReference type="InterPro" id="IPR003812">
    <property type="entry name" value="Fido"/>
</dbReference>
<dbReference type="PANTHER" id="PTHR13504:SF40">
    <property type="entry name" value="FIDO DOMAIN-CONTAINING PROTEIN"/>
    <property type="match status" value="1"/>
</dbReference>
<dbReference type="EMBL" id="JAVDYF010000001">
    <property type="protein sequence ID" value="MDR7354244.1"/>
    <property type="molecule type" value="Genomic_DNA"/>
</dbReference>
<feature type="domain" description="Fido" evidence="1">
    <location>
        <begin position="149"/>
        <end position="298"/>
    </location>
</feature>
<dbReference type="SUPFAM" id="SSF46785">
    <property type="entry name" value="Winged helix' DNA-binding domain"/>
    <property type="match status" value="1"/>
</dbReference>
<dbReference type="Pfam" id="PF02661">
    <property type="entry name" value="Fic"/>
    <property type="match status" value="1"/>
</dbReference>
<organism evidence="2 3">
    <name type="scientific">Corynebacterium felinum</name>
    <dbReference type="NCBI Taxonomy" id="131318"/>
    <lineage>
        <taxon>Bacteria</taxon>
        <taxon>Bacillati</taxon>
        <taxon>Actinomycetota</taxon>
        <taxon>Actinomycetes</taxon>
        <taxon>Mycobacteriales</taxon>
        <taxon>Corynebacteriaceae</taxon>
        <taxon>Corynebacterium</taxon>
    </lineage>
</organism>
<gene>
    <name evidence="2" type="ORF">J2S37_000782</name>
</gene>
<dbReference type="PANTHER" id="PTHR13504">
    <property type="entry name" value="FIDO DOMAIN-CONTAINING PROTEIN DDB_G0283145"/>
    <property type="match status" value="1"/>
</dbReference>
<reference evidence="2 3" key="1">
    <citation type="submission" date="2023-07" db="EMBL/GenBank/DDBJ databases">
        <title>Sequencing the genomes of 1000 actinobacteria strains.</title>
        <authorList>
            <person name="Klenk H.-P."/>
        </authorList>
    </citation>
    <scope>NUCLEOTIDE SEQUENCE [LARGE SCALE GENOMIC DNA]</scope>
    <source>
        <strain evidence="2 3">DSM 44508</strain>
    </source>
</reference>
<sequence length="412" mass="46965">MAQYRSLKAKFHASDQARADELYRARITSGTSIRWDFPIRDFRNQTEWPLWCELTVPIVGMMEKIYHNELLIATLYLRLSPVARRHYMLRLIANEVVDTNAIEQVPSTHTELAVALARLEKPQGAKSVRFQHAARLFHRLGDGTLDIPSSAQQLKDLYLQFLEGEIDQADALDGTLFRAQQVSVFSPARGEIHRGIEPEEKIIEAVEMMLATLHDENNPQLINALISHFMFEYAHPFYDGNGRCGRFLLGLSLSKICSPLVALTLSTVIYEQKEEYFNAFEQVEKPDNRGDATEFIATLLEFVHRAQLRVIGQLHVLIQQLTTVLQKIEEAQVGDRRMEKNLALVLSVVAEVEICGLGDGVTRMELARWREKSPTQTRRYLRQLAERGLISETSTRPKRYSLSDAGCKMLGI</sequence>
<dbReference type="PROSITE" id="PS51459">
    <property type="entry name" value="FIDO"/>
    <property type="match status" value="1"/>
</dbReference>
<dbReference type="Gene3D" id="1.10.3290.10">
    <property type="entry name" value="Fido-like domain"/>
    <property type="match status" value="1"/>
</dbReference>
<dbReference type="InterPro" id="IPR036390">
    <property type="entry name" value="WH_DNA-bd_sf"/>
</dbReference>
<protein>
    <submittedName>
        <fullName evidence="2">Fic family protein</fullName>
    </submittedName>
</protein>
<evidence type="ECO:0000313" key="2">
    <source>
        <dbReference type="EMBL" id="MDR7354244.1"/>
    </source>
</evidence>
<dbReference type="InterPro" id="IPR036597">
    <property type="entry name" value="Fido-like_dom_sf"/>
</dbReference>
<keyword evidence="3" id="KW-1185">Reference proteome</keyword>